<dbReference type="PANTHER" id="PTHR34406">
    <property type="entry name" value="PROTEIN YCEI"/>
    <property type="match status" value="1"/>
</dbReference>
<keyword evidence="2" id="KW-0472">Membrane</keyword>
<organism evidence="4 5">
    <name type="scientific">Nocardioides albertanoniae</name>
    <dbReference type="NCBI Taxonomy" id="1175486"/>
    <lineage>
        <taxon>Bacteria</taxon>
        <taxon>Bacillati</taxon>
        <taxon>Actinomycetota</taxon>
        <taxon>Actinomycetes</taxon>
        <taxon>Propionibacteriales</taxon>
        <taxon>Nocardioidaceae</taxon>
        <taxon>Nocardioides</taxon>
    </lineage>
</organism>
<dbReference type="AlphaFoldDB" id="A0A543A7H2"/>
<evidence type="ECO:0000256" key="1">
    <source>
        <dbReference type="ARBA" id="ARBA00008812"/>
    </source>
</evidence>
<keyword evidence="5" id="KW-1185">Reference proteome</keyword>
<keyword evidence="2" id="KW-0812">Transmembrane</keyword>
<feature type="transmembrane region" description="Helical" evidence="2">
    <location>
        <begin position="7"/>
        <end position="30"/>
    </location>
</feature>
<dbReference type="SUPFAM" id="SSF101874">
    <property type="entry name" value="YceI-like"/>
    <property type="match status" value="1"/>
</dbReference>
<sequence>MRTRTKAAIGVGAAVVVLGGVAVIFGPGWYADRAEEAAADEPSLSASAAPSDTTAAAGTWSVSDGSFAGYRVDEVLRGEDVTVTGRTEDVTGEVSIGEGEVTEAKIEVKVATIATDSDNRDGYFRENAIEAEQFPTATFELTEPAALAEGASKVDLTGDLTVHGTTKKVTVAAEVGADGEDGMQVVGSVPITFADFGVEPPNLGFVSVEDSGSVEFSLALTPA</sequence>
<dbReference type="Proteomes" id="UP000320209">
    <property type="component" value="Unassembled WGS sequence"/>
</dbReference>
<proteinExistence type="inferred from homology"/>
<evidence type="ECO:0000259" key="3">
    <source>
        <dbReference type="SMART" id="SM00867"/>
    </source>
</evidence>
<feature type="domain" description="Lipid/polyisoprenoid-binding YceI-like" evidence="3">
    <location>
        <begin position="59"/>
        <end position="221"/>
    </location>
</feature>
<dbReference type="OrthoDB" id="117810at2"/>
<reference evidence="4 5" key="1">
    <citation type="submission" date="2019-06" db="EMBL/GenBank/DDBJ databases">
        <title>Sequencing the genomes of 1000 actinobacteria strains.</title>
        <authorList>
            <person name="Klenk H.-P."/>
        </authorList>
    </citation>
    <scope>NUCLEOTIDE SEQUENCE [LARGE SCALE GENOMIC DNA]</scope>
    <source>
        <strain evidence="4 5">DSM 25218</strain>
    </source>
</reference>
<comment type="similarity">
    <text evidence="1">Belongs to the UPF0312 family.</text>
</comment>
<dbReference type="RefSeq" id="WP_141780532.1">
    <property type="nucleotide sequence ID" value="NZ_VFOV01000001.1"/>
</dbReference>
<accession>A0A543A7H2</accession>
<protein>
    <submittedName>
        <fullName evidence="4">Polyisoprenoid-binding protein YceI</fullName>
    </submittedName>
</protein>
<dbReference type="Gene3D" id="2.40.128.110">
    <property type="entry name" value="Lipid/polyisoprenoid-binding, YceI-like"/>
    <property type="match status" value="1"/>
</dbReference>
<dbReference type="Pfam" id="PF04264">
    <property type="entry name" value="YceI"/>
    <property type="match status" value="1"/>
</dbReference>
<evidence type="ECO:0000256" key="2">
    <source>
        <dbReference type="SAM" id="Phobius"/>
    </source>
</evidence>
<name>A0A543A7H2_9ACTN</name>
<evidence type="ECO:0000313" key="5">
    <source>
        <dbReference type="Proteomes" id="UP000320209"/>
    </source>
</evidence>
<comment type="caution">
    <text evidence="4">The sequence shown here is derived from an EMBL/GenBank/DDBJ whole genome shotgun (WGS) entry which is preliminary data.</text>
</comment>
<evidence type="ECO:0000313" key="4">
    <source>
        <dbReference type="EMBL" id="TQL68552.1"/>
    </source>
</evidence>
<dbReference type="PANTHER" id="PTHR34406:SF1">
    <property type="entry name" value="PROTEIN YCEI"/>
    <property type="match status" value="1"/>
</dbReference>
<dbReference type="EMBL" id="VFOV01000001">
    <property type="protein sequence ID" value="TQL68552.1"/>
    <property type="molecule type" value="Genomic_DNA"/>
</dbReference>
<gene>
    <name evidence="4" type="ORF">FB381_2443</name>
</gene>
<keyword evidence="2" id="KW-1133">Transmembrane helix</keyword>
<dbReference type="InterPro" id="IPR036761">
    <property type="entry name" value="TTHA0802/YceI-like_sf"/>
</dbReference>
<dbReference type="InterPro" id="IPR007372">
    <property type="entry name" value="Lipid/polyisoprenoid-bd_YceI"/>
</dbReference>
<dbReference type="SMART" id="SM00867">
    <property type="entry name" value="YceI"/>
    <property type="match status" value="1"/>
</dbReference>